<evidence type="ECO:0000256" key="3">
    <source>
        <dbReference type="ARBA" id="ARBA00004963"/>
    </source>
</evidence>
<keyword evidence="6" id="KW-0479">Metal-binding</keyword>
<keyword evidence="7" id="KW-0378">Hydrolase</keyword>
<dbReference type="GO" id="GO:0046872">
    <property type="term" value="F:metal ion binding"/>
    <property type="evidence" value="ECO:0007669"/>
    <property type="project" value="UniProtKB-KW"/>
</dbReference>
<dbReference type="Gene3D" id="3.60.15.10">
    <property type="entry name" value="Ribonuclease Z/Hydroxyacylglutathione hydrolase-like"/>
    <property type="match status" value="1"/>
</dbReference>
<dbReference type="EC" id="3.1.2.6" evidence="5"/>
<protein>
    <recommendedName>
        <fullName evidence="5">hydroxyacylglutathione hydrolase</fullName>
        <ecNumber evidence="5">3.1.2.6</ecNumber>
    </recommendedName>
    <alternativeName>
        <fullName evidence="9">Glyoxalase II</fullName>
    </alternativeName>
</protein>
<comment type="pathway">
    <text evidence="3">Secondary metabolite metabolism; methylglyoxal degradation; (R)-lactate from methylglyoxal: step 2/2.</text>
</comment>
<proteinExistence type="inferred from homology"/>
<evidence type="ECO:0000256" key="6">
    <source>
        <dbReference type="ARBA" id="ARBA00022723"/>
    </source>
</evidence>
<dbReference type="Pfam" id="PF04031">
    <property type="entry name" value="Las1"/>
    <property type="match status" value="1"/>
</dbReference>
<dbReference type="InterPro" id="IPR036866">
    <property type="entry name" value="RibonucZ/Hydroxyglut_hydro"/>
</dbReference>
<evidence type="ECO:0000313" key="12">
    <source>
        <dbReference type="Proteomes" id="UP000033140"/>
    </source>
</evidence>
<evidence type="ECO:0000256" key="5">
    <source>
        <dbReference type="ARBA" id="ARBA00011917"/>
    </source>
</evidence>
<dbReference type="PANTHER" id="PTHR11935:SF94">
    <property type="entry name" value="TENZING NORGAY, ISOFORM C"/>
    <property type="match status" value="1"/>
</dbReference>
<dbReference type="OMA" id="YWAKTDL"/>
<dbReference type="PANTHER" id="PTHR11935">
    <property type="entry name" value="BETA LACTAMASE DOMAIN"/>
    <property type="match status" value="1"/>
</dbReference>
<evidence type="ECO:0000256" key="9">
    <source>
        <dbReference type="ARBA" id="ARBA00031044"/>
    </source>
</evidence>
<name>A0A0E9N7T0_SAICN</name>
<dbReference type="CDD" id="cd07723">
    <property type="entry name" value="hydroxyacylglutathione_hydrolase_MBL-fold"/>
    <property type="match status" value="1"/>
</dbReference>
<evidence type="ECO:0000256" key="7">
    <source>
        <dbReference type="ARBA" id="ARBA00022801"/>
    </source>
</evidence>
<dbReference type="Pfam" id="PF00753">
    <property type="entry name" value="Lactamase_B"/>
    <property type="match status" value="1"/>
</dbReference>
<evidence type="ECO:0000259" key="10">
    <source>
        <dbReference type="SMART" id="SM00849"/>
    </source>
</evidence>
<comment type="caution">
    <text evidence="11">The sequence shown here is derived from an EMBL/GenBank/DDBJ whole genome shotgun (WGS) entry which is preliminary data.</text>
</comment>
<comment type="similarity">
    <text evidence="4">Belongs to the metallo-beta-lactamase superfamily. Glyoxalase II family.</text>
</comment>
<dbReference type="InterPro" id="IPR007174">
    <property type="entry name" value="Las1"/>
</dbReference>
<dbReference type="UniPathway" id="UPA00619">
    <property type="reaction ID" value="UER00676"/>
</dbReference>
<evidence type="ECO:0000256" key="1">
    <source>
        <dbReference type="ARBA" id="ARBA00001623"/>
    </source>
</evidence>
<reference evidence="11 12" key="1">
    <citation type="journal article" date="2011" name="J. Gen. Appl. Microbiol.">
        <title>Draft genome sequencing of the enigmatic yeast Saitoella complicata.</title>
        <authorList>
            <person name="Nishida H."/>
            <person name="Hamamoto M."/>
            <person name="Sugiyama J."/>
        </authorList>
    </citation>
    <scope>NUCLEOTIDE SEQUENCE [LARGE SCALE GENOMIC DNA]</scope>
    <source>
        <strain evidence="11 12">NRRL Y-17804</strain>
    </source>
</reference>
<dbReference type="InterPro" id="IPR017782">
    <property type="entry name" value="Hydroxyacylglutathione_Hdrlase"/>
</dbReference>
<comment type="catalytic activity">
    <reaction evidence="1">
        <text>an S-(2-hydroxyacyl)glutathione + H2O = a 2-hydroxy carboxylate + glutathione + H(+)</text>
        <dbReference type="Rhea" id="RHEA:21864"/>
        <dbReference type="ChEBI" id="CHEBI:15377"/>
        <dbReference type="ChEBI" id="CHEBI:15378"/>
        <dbReference type="ChEBI" id="CHEBI:57925"/>
        <dbReference type="ChEBI" id="CHEBI:58896"/>
        <dbReference type="ChEBI" id="CHEBI:71261"/>
        <dbReference type="EC" id="3.1.2.6"/>
    </reaction>
</comment>
<sequence>MVRQARIVPWSSTAEFDQVKSWFYPSTSPQTYDHDPRPLALARVRAWSLRTRCPHAVESTAHLTSTLLLPPHTPSLTLRLSHSMALIRFVNGLLDPAQQGQFAVPMQILAKNLGLPAMFVEIRHAGTHDTLPSLPVLRTAVGRAMEWLWVNYWSVAEGTRDGGDARAQAAAALDTRAKDLLRRWRKLRQEDPSRPLRVGDTTKENKDALGLVRECTEFCMLPENLAAFVRGLMQLKALVPLGKKKTMLFKDQVKLWMPLLQKLDTALPEFAAMLVAALLDTITALPNGSLYKLDPSLISLTAVVPEKEETLAESVTGYADVIVVWLSHLLSLTSDFGPSSTSSSSSADDSLDPTTIAQKCLLHPNAYTSSLLRTLLKEHETLKEDIGDLMPLVEAFLKVKPNNTNKRRGIEDVENEVEMWKKRVKGLEGVVTEQRGERGGGSLHALVCHDVPSPRSPRPNSCCTKTNQTTNLNCMLRSIRPFIASRIPSLTRTMKIVNIPMWKGTGDNYAYLVIDDKTKDAAIVDPAEPKAVLAVLKKMVEGGEINLKYLINTHHHGDHTGGNKQILAAYPNLTAYGGFDCKPITHIVRDGEKLKIGELDVTGLATPCHTQDSICYYVEDKTTGEKAVFTGDTLFIAGCGRFFEGSAAEMHRALDATLSSLPPTTKIFPGHEYTASNIKFAASILPHNPAIQKLQKYCEENEVTTGKFTLEEDKGWNVFRMVGEREVGEATGVEGEVEVMKKLREMKNNFK</sequence>
<dbReference type="InterPro" id="IPR001279">
    <property type="entry name" value="Metallo-B-lactamas"/>
</dbReference>
<evidence type="ECO:0000313" key="11">
    <source>
        <dbReference type="EMBL" id="GAO45781.1"/>
    </source>
</evidence>
<evidence type="ECO:0000256" key="8">
    <source>
        <dbReference type="ARBA" id="ARBA00022833"/>
    </source>
</evidence>
<dbReference type="GO" id="GO:0090730">
    <property type="term" value="C:Las1 complex"/>
    <property type="evidence" value="ECO:0007669"/>
    <property type="project" value="InterPro"/>
</dbReference>
<comment type="cofactor">
    <cofactor evidence="2">
        <name>Zn(2+)</name>
        <dbReference type="ChEBI" id="CHEBI:29105"/>
    </cofactor>
</comment>
<dbReference type="GO" id="GO:0006364">
    <property type="term" value="P:rRNA processing"/>
    <property type="evidence" value="ECO:0007669"/>
    <property type="project" value="InterPro"/>
</dbReference>
<evidence type="ECO:0000256" key="4">
    <source>
        <dbReference type="ARBA" id="ARBA00006759"/>
    </source>
</evidence>
<dbReference type="STRING" id="698492.A0A0E9N7T0"/>
<feature type="domain" description="Metallo-beta-lactamase" evidence="10">
    <location>
        <begin position="507"/>
        <end position="671"/>
    </location>
</feature>
<dbReference type="InterPro" id="IPR032282">
    <property type="entry name" value="HAGH_C"/>
</dbReference>
<dbReference type="Proteomes" id="UP000033140">
    <property type="component" value="Unassembled WGS sequence"/>
</dbReference>
<dbReference type="Pfam" id="PF16123">
    <property type="entry name" value="HAGH_C"/>
    <property type="match status" value="1"/>
</dbReference>
<dbReference type="EMBL" id="BACD03000001">
    <property type="protein sequence ID" value="GAO45781.1"/>
    <property type="molecule type" value="Genomic_DNA"/>
</dbReference>
<dbReference type="InterPro" id="IPR035680">
    <property type="entry name" value="Clx_II_MBL"/>
</dbReference>
<keyword evidence="8" id="KW-0862">Zinc</keyword>
<dbReference type="NCBIfam" id="TIGR03413">
    <property type="entry name" value="GSH_gloB"/>
    <property type="match status" value="1"/>
</dbReference>
<evidence type="ECO:0000256" key="2">
    <source>
        <dbReference type="ARBA" id="ARBA00001947"/>
    </source>
</evidence>
<gene>
    <name evidence="11" type="ORF">G7K_0032-t1</name>
</gene>
<reference evidence="11 12" key="3">
    <citation type="journal article" date="2015" name="Genome Announc.">
        <title>Draft Genome Sequence of the Archiascomycetous Yeast Saitoella complicata.</title>
        <authorList>
            <person name="Yamauchi K."/>
            <person name="Kondo S."/>
            <person name="Hamamoto M."/>
            <person name="Takahashi Y."/>
            <person name="Ogura Y."/>
            <person name="Hayashi T."/>
            <person name="Nishida H."/>
        </authorList>
    </citation>
    <scope>NUCLEOTIDE SEQUENCE [LARGE SCALE GENOMIC DNA]</scope>
    <source>
        <strain evidence="11 12">NRRL Y-17804</strain>
    </source>
</reference>
<dbReference type="AlphaFoldDB" id="A0A0E9N7T0"/>
<reference evidence="11 12" key="2">
    <citation type="journal article" date="2014" name="J. Gen. Appl. Microbiol.">
        <title>The early diverging ascomycetous budding yeast Saitoella complicata has three histone deacetylases belonging to the Clr6, Hos2, and Rpd3 lineages.</title>
        <authorList>
            <person name="Nishida H."/>
            <person name="Matsumoto T."/>
            <person name="Kondo S."/>
            <person name="Hamamoto M."/>
            <person name="Yoshikawa H."/>
        </authorList>
    </citation>
    <scope>NUCLEOTIDE SEQUENCE [LARGE SCALE GENOMIC DNA]</scope>
    <source>
        <strain evidence="11 12">NRRL Y-17804</strain>
    </source>
</reference>
<dbReference type="GO" id="GO:0004416">
    <property type="term" value="F:hydroxyacylglutathione hydrolase activity"/>
    <property type="evidence" value="ECO:0007669"/>
    <property type="project" value="UniProtKB-EC"/>
</dbReference>
<dbReference type="GO" id="GO:0004519">
    <property type="term" value="F:endonuclease activity"/>
    <property type="evidence" value="ECO:0007669"/>
    <property type="project" value="InterPro"/>
</dbReference>
<dbReference type="HAMAP" id="MF_01374">
    <property type="entry name" value="Glyoxalase_2"/>
    <property type="match status" value="1"/>
</dbReference>
<dbReference type="SUPFAM" id="SSF56281">
    <property type="entry name" value="Metallo-hydrolase/oxidoreductase"/>
    <property type="match status" value="1"/>
</dbReference>
<accession>A0A0E9N7T0</accession>
<organism evidence="11 12">
    <name type="scientific">Saitoella complicata (strain BCRC 22490 / CBS 7301 / JCM 7358 / NBRC 10748 / NRRL Y-17804)</name>
    <dbReference type="NCBI Taxonomy" id="698492"/>
    <lineage>
        <taxon>Eukaryota</taxon>
        <taxon>Fungi</taxon>
        <taxon>Dikarya</taxon>
        <taxon>Ascomycota</taxon>
        <taxon>Taphrinomycotina</taxon>
        <taxon>Taphrinomycotina incertae sedis</taxon>
        <taxon>Saitoella</taxon>
    </lineage>
</organism>
<dbReference type="SMART" id="SM00849">
    <property type="entry name" value="Lactamase_B"/>
    <property type="match status" value="1"/>
</dbReference>
<dbReference type="GO" id="GO:0019243">
    <property type="term" value="P:methylglyoxal catabolic process to D-lactate via S-lactoyl-glutathione"/>
    <property type="evidence" value="ECO:0007669"/>
    <property type="project" value="InterPro"/>
</dbReference>
<keyword evidence="12" id="KW-1185">Reference proteome</keyword>